<dbReference type="CDD" id="cd07821">
    <property type="entry name" value="PYR_PYL_RCAR_like"/>
    <property type="match status" value="1"/>
</dbReference>
<reference evidence="1" key="2">
    <citation type="submission" date="2020-07" db="EMBL/GenBank/DDBJ databases">
        <authorList>
            <person name="Pettersson B.M.F."/>
            <person name="Behra P.R.K."/>
            <person name="Ramesh M."/>
            <person name="Das S."/>
            <person name="Dasgupta S."/>
            <person name="Kirsebom L.A."/>
        </authorList>
    </citation>
    <scope>NUCLEOTIDE SEQUENCE</scope>
    <source>
        <strain evidence="1">CCUG 55640</strain>
    </source>
</reference>
<dbReference type="Pfam" id="PF10604">
    <property type="entry name" value="Polyketide_cyc2"/>
    <property type="match status" value="1"/>
</dbReference>
<dbReference type="Proteomes" id="UP000192319">
    <property type="component" value="Unassembled WGS sequence"/>
</dbReference>
<evidence type="ECO:0000313" key="4">
    <source>
        <dbReference type="Proteomes" id="UP001141650"/>
    </source>
</evidence>
<sequence length="153" mass="16381">MSGREFSFEINRTSSADAATLFRLVADGGNWSKWAKPIVLQSSWARQGDPAPGGVGAVRRIGMWPVLVQEETTAYEQDRRHAYKLVGPASPAKDYVGEVILTPNPAGGTDIRWTGSFVEGVRGTGPLMRAAMGGAVRFFAGRLVKAAERGSDA</sequence>
<dbReference type="EMBL" id="MVHD01000016">
    <property type="protein sequence ID" value="OQZ90623.1"/>
    <property type="molecule type" value="Genomic_DNA"/>
</dbReference>
<dbReference type="Gene3D" id="3.30.530.20">
    <property type="match status" value="1"/>
</dbReference>
<dbReference type="InterPro" id="IPR023393">
    <property type="entry name" value="START-like_dom_sf"/>
</dbReference>
<reference evidence="1" key="3">
    <citation type="journal article" date="2022" name="BMC Genomics">
        <title>Comparative genome analysis of mycobacteria focusing on tRNA and non-coding RNA.</title>
        <authorList>
            <person name="Behra P.R.K."/>
            <person name="Pettersson B.M.F."/>
            <person name="Ramesh M."/>
            <person name="Das S."/>
            <person name="Dasgupta S."/>
            <person name="Kirsebom L.A."/>
        </authorList>
    </citation>
    <scope>NUCLEOTIDE SEQUENCE</scope>
    <source>
        <strain evidence="1">CCUG 55640</strain>
    </source>
</reference>
<gene>
    <name evidence="2" type="ORF">BST11_11755</name>
    <name evidence="1" type="ORF">H7K38_22260</name>
</gene>
<dbReference type="RefSeq" id="WP_083138142.1">
    <property type="nucleotide sequence ID" value="NZ_JACKVH010000017.1"/>
</dbReference>
<organism evidence="1 4">
    <name type="scientific">Mycobacterium alsense</name>
    <dbReference type="NCBI Taxonomy" id="324058"/>
    <lineage>
        <taxon>Bacteria</taxon>
        <taxon>Bacillati</taxon>
        <taxon>Actinomycetota</taxon>
        <taxon>Actinomycetes</taxon>
        <taxon>Mycobacteriales</taxon>
        <taxon>Mycobacteriaceae</taxon>
        <taxon>Mycobacterium</taxon>
    </lineage>
</organism>
<accession>A0AA42C1A5</accession>
<dbReference type="SUPFAM" id="SSF55961">
    <property type="entry name" value="Bet v1-like"/>
    <property type="match status" value="1"/>
</dbReference>
<reference evidence="2 3" key="1">
    <citation type="submission" date="2017-02" db="EMBL/GenBank/DDBJ databases">
        <title>The new phylogeny of genus Mycobacterium.</title>
        <authorList>
            <person name="Tortoli E."/>
            <person name="Trovato A."/>
            <person name="Cirillo D.M."/>
        </authorList>
    </citation>
    <scope>NUCLEOTIDE SEQUENCE [LARGE SCALE GENOMIC DNA]</scope>
    <source>
        <strain evidence="2 3">DSM 45230</strain>
    </source>
</reference>
<protein>
    <submittedName>
        <fullName evidence="2">MxaD family protein</fullName>
    </submittedName>
    <submittedName>
        <fullName evidence="1">SRPBCC family protein</fullName>
    </submittedName>
</protein>
<name>A0AA42C1A5_9MYCO</name>
<evidence type="ECO:0000313" key="2">
    <source>
        <dbReference type="EMBL" id="OQZ90623.1"/>
    </source>
</evidence>
<comment type="caution">
    <text evidence="1">The sequence shown here is derived from an EMBL/GenBank/DDBJ whole genome shotgun (WGS) entry which is preliminary data.</text>
</comment>
<dbReference type="EMBL" id="JACKVH010000017">
    <property type="protein sequence ID" value="MCV7381357.1"/>
    <property type="molecule type" value="Genomic_DNA"/>
</dbReference>
<dbReference type="AlphaFoldDB" id="A0AA42C1A5"/>
<evidence type="ECO:0000313" key="3">
    <source>
        <dbReference type="Proteomes" id="UP000192319"/>
    </source>
</evidence>
<evidence type="ECO:0000313" key="1">
    <source>
        <dbReference type="EMBL" id="MCV7381357.1"/>
    </source>
</evidence>
<dbReference type="InterPro" id="IPR019587">
    <property type="entry name" value="Polyketide_cyclase/dehydratase"/>
</dbReference>
<proteinExistence type="predicted"/>
<dbReference type="Proteomes" id="UP001141650">
    <property type="component" value="Unassembled WGS sequence"/>
</dbReference>
<keyword evidence="3" id="KW-1185">Reference proteome</keyword>